<keyword evidence="7" id="KW-0173">Coenzyme A biosynthesis</keyword>
<dbReference type="NCBIfam" id="TIGR00125">
    <property type="entry name" value="cyt_tran_rel"/>
    <property type="match status" value="1"/>
</dbReference>
<dbReference type="SUPFAM" id="SSF52374">
    <property type="entry name" value="Nucleotidylyl transferase"/>
    <property type="match status" value="1"/>
</dbReference>
<dbReference type="InterPro" id="IPR014729">
    <property type="entry name" value="Rossmann-like_a/b/a_fold"/>
</dbReference>
<evidence type="ECO:0000256" key="2">
    <source>
        <dbReference type="ARBA" id="ARBA00013868"/>
    </source>
</evidence>
<dbReference type="EMBL" id="CP124550">
    <property type="protein sequence ID" value="WIO46464.1"/>
    <property type="molecule type" value="Genomic_DNA"/>
</dbReference>
<evidence type="ECO:0000259" key="10">
    <source>
        <dbReference type="Pfam" id="PF01467"/>
    </source>
</evidence>
<dbReference type="PANTHER" id="PTHR43793:SF1">
    <property type="entry name" value="FAD SYNTHASE"/>
    <property type="match status" value="1"/>
</dbReference>
<accession>A0ABY8WY86</accession>
<dbReference type="GO" id="GO:0016779">
    <property type="term" value="F:nucleotidyltransferase activity"/>
    <property type="evidence" value="ECO:0007669"/>
    <property type="project" value="UniProtKB-KW"/>
</dbReference>
<evidence type="ECO:0000256" key="3">
    <source>
        <dbReference type="ARBA" id="ARBA00022490"/>
    </source>
</evidence>
<evidence type="ECO:0000313" key="11">
    <source>
        <dbReference type="EMBL" id="WIO46464.1"/>
    </source>
</evidence>
<dbReference type="InterPro" id="IPR001980">
    <property type="entry name" value="PPAT"/>
</dbReference>
<evidence type="ECO:0000256" key="1">
    <source>
        <dbReference type="ARBA" id="ARBA00012392"/>
    </source>
</evidence>
<evidence type="ECO:0000256" key="7">
    <source>
        <dbReference type="ARBA" id="ARBA00022993"/>
    </source>
</evidence>
<keyword evidence="3" id="KW-0963">Cytoplasm</keyword>
<evidence type="ECO:0000256" key="9">
    <source>
        <dbReference type="SAM" id="MobiDB-lite"/>
    </source>
</evidence>
<dbReference type="Pfam" id="PF01467">
    <property type="entry name" value="CTP_transf_like"/>
    <property type="match status" value="1"/>
</dbReference>
<keyword evidence="5 11" id="KW-0548">Nucleotidyltransferase</keyword>
<keyword evidence="4" id="KW-0808">Transferase</keyword>
<feature type="domain" description="Cytidyltransferase-like" evidence="10">
    <location>
        <begin position="7"/>
        <end position="84"/>
    </location>
</feature>
<keyword evidence="12" id="KW-1185">Reference proteome</keyword>
<dbReference type="InterPro" id="IPR004821">
    <property type="entry name" value="Cyt_trans-like"/>
</dbReference>
<reference evidence="11 12" key="1">
    <citation type="journal article" date="2023" name="Cell">
        <title>Genetic manipulation of Patescibacteria provides mechanistic insights into microbial dark matter and the epibiotic lifestyle.</title>
        <authorList>
            <person name="Wang Y."/>
            <person name="Gallagher L.A."/>
            <person name="Andrade P.A."/>
            <person name="Liu A."/>
            <person name="Humphreys I.R."/>
            <person name="Turkarslan S."/>
            <person name="Cutler K.J."/>
            <person name="Arrieta-Ortiz M.L."/>
            <person name="Li Y."/>
            <person name="Radey M.C."/>
            <person name="McLean J.S."/>
            <person name="Cong Q."/>
            <person name="Baker D."/>
            <person name="Baliga N.S."/>
            <person name="Peterson S.B."/>
            <person name="Mougous J.D."/>
        </authorList>
    </citation>
    <scope>NUCLEOTIDE SEQUENCE [LARGE SCALE GENOMIC DNA]</scope>
    <source>
        <strain evidence="11 12">ML1</strain>
    </source>
</reference>
<dbReference type="Gene3D" id="3.40.50.620">
    <property type="entry name" value="HUPs"/>
    <property type="match status" value="1"/>
</dbReference>
<evidence type="ECO:0000256" key="4">
    <source>
        <dbReference type="ARBA" id="ARBA00022679"/>
    </source>
</evidence>
<dbReference type="InterPro" id="IPR050385">
    <property type="entry name" value="Archaeal_FAD_synthase"/>
</dbReference>
<comment type="catalytic activity">
    <reaction evidence="8">
        <text>(R)-4'-phosphopantetheine + ATP + H(+) = 3'-dephospho-CoA + diphosphate</text>
        <dbReference type="Rhea" id="RHEA:19801"/>
        <dbReference type="ChEBI" id="CHEBI:15378"/>
        <dbReference type="ChEBI" id="CHEBI:30616"/>
        <dbReference type="ChEBI" id="CHEBI:33019"/>
        <dbReference type="ChEBI" id="CHEBI:57328"/>
        <dbReference type="ChEBI" id="CHEBI:61723"/>
        <dbReference type="EC" id="2.7.7.3"/>
    </reaction>
</comment>
<organism evidence="11 12">
    <name type="scientific">Candidatus Southlakia epibionticum</name>
    <dbReference type="NCBI Taxonomy" id="3043284"/>
    <lineage>
        <taxon>Bacteria</taxon>
        <taxon>Candidatus Saccharimonadota</taxon>
        <taxon>Candidatus Saccharimonadia</taxon>
        <taxon>Candidatus Saccharimonadales</taxon>
        <taxon>Candidatus Saccharimonadaceae</taxon>
        <taxon>Candidatus Southlakia</taxon>
    </lineage>
</organism>
<protein>
    <recommendedName>
        <fullName evidence="2">Phosphopantetheine adenylyltransferase</fullName>
        <ecNumber evidence="1">2.7.7.3</ecNumber>
    </recommendedName>
</protein>
<evidence type="ECO:0000256" key="8">
    <source>
        <dbReference type="ARBA" id="ARBA00029346"/>
    </source>
</evidence>
<dbReference type="PANTHER" id="PTHR43793">
    <property type="entry name" value="FAD SYNTHASE"/>
    <property type="match status" value="1"/>
</dbReference>
<dbReference type="RefSeq" id="WP_376753989.1">
    <property type="nucleotide sequence ID" value="NZ_CP124550.1"/>
</dbReference>
<sequence>MMKIVIVSGYFNPLHGGHLDMIEAAAQMGDKLIVIVNNDKQQLLKKGKIILDENNRLRLMRALKGVDQVVLSVDEDPTIIKTLEMVAGQYPGDELIFANGGDRDTEKAIPEADVCRKHNITMRFDAGAGKPDSSTRINRATGNE</sequence>
<keyword evidence="6" id="KW-0460">Magnesium</keyword>
<dbReference type="EC" id="2.7.7.3" evidence="1"/>
<evidence type="ECO:0000256" key="5">
    <source>
        <dbReference type="ARBA" id="ARBA00022695"/>
    </source>
</evidence>
<evidence type="ECO:0000313" key="12">
    <source>
        <dbReference type="Proteomes" id="UP001177295"/>
    </source>
</evidence>
<evidence type="ECO:0000256" key="6">
    <source>
        <dbReference type="ARBA" id="ARBA00022842"/>
    </source>
</evidence>
<feature type="compositionally biased region" description="Polar residues" evidence="9">
    <location>
        <begin position="132"/>
        <end position="144"/>
    </location>
</feature>
<feature type="region of interest" description="Disordered" evidence="9">
    <location>
        <begin position="125"/>
        <end position="144"/>
    </location>
</feature>
<proteinExistence type="predicted"/>
<name>A0ABY8WY86_9BACT</name>
<dbReference type="PRINTS" id="PR01020">
    <property type="entry name" value="LPSBIOSNTHSS"/>
</dbReference>
<dbReference type="Proteomes" id="UP001177295">
    <property type="component" value="Chromosome"/>
</dbReference>
<gene>
    <name evidence="11" type="ORF">SEML1_0869</name>
</gene>